<protein>
    <submittedName>
        <fullName evidence="1">Uncharacterized protein</fullName>
    </submittedName>
</protein>
<organism evidence="1 2">
    <name type="scientific">Endocarpon pusillum</name>
    <dbReference type="NCBI Taxonomy" id="364733"/>
    <lineage>
        <taxon>Eukaryota</taxon>
        <taxon>Fungi</taxon>
        <taxon>Dikarya</taxon>
        <taxon>Ascomycota</taxon>
        <taxon>Pezizomycotina</taxon>
        <taxon>Eurotiomycetes</taxon>
        <taxon>Chaetothyriomycetidae</taxon>
        <taxon>Verrucariales</taxon>
        <taxon>Verrucariaceae</taxon>
        <taxon>Endocarpon</taxon>
    </lineage>
</organism>
<keyword evidence="2" id="KW-1185">Reference proteome</keyword>
<proteinExistence type="predicted"/>
<dbReference type="EMBL" id="JAACFV010000201">
    <property type="protein sequence ID" value="KAF7503026.1"/>
    <property type="molecule type" value="Genomic_DNA"/>
</dbReference>
<dbReference type="AlphaFoldDB" id="A0A8H7A9H7"/>
<accession>A0A8H7A9H7</accession>
<reference evidence="1" key="1">
    <citation type="submission" date="2020-02" db="EMBL/GenBank/DDBJ databases">
        <authorList>
            <person name="Palmer J.M."/>
        </authorList>
    </citation>
    <scope>NUCLEOTIDE SEQUENCE</scope>
    <source>
        <strain evidence="1">EPUS1.4</strain>
        <tissue evidence="1">Thallus</tissue>
    </source>
</reference>
<comment type="caution">
    <text evidence="1">The sequence shown here is derived from an EMBL/GenBank/DDBJ whole genome shotgun (WGS) entry which is preliminary data.</text>
</comment>
<evidence type="ECO:0000313" key="2">
    <source>
        <dbReference type="Proteomes" id="UP000606974"/>
    </source>
</evidence>
<name>A0A8H7A9H7_9EURO</name>
<sequence>MLNMSSSVQVGGLGSTGLLQCLGLTCDLSSQISISSPPASFLSVSSQHRGVWSQCLRMSTTNTTSQCNQESL</sequence>
<gene>
    <name evidence="1" type="ORF">GJ744_004702</name>
</gene>
<evidence type="ECO:0000313" key="1">
    <source>
        <dbReference type="EMBL" id="KAF7503026.1"/>
    </source>
</evidence>
<dbReference type="Proteomes" id="UP000606974">
    <property type="component" value="Unassembled WGS sequence"/>
</dbReference>